<dbReference type="InterPro" id="IPR011049">
    <property type="entry name" value="Serralysin-like_metalloprot_C"/>
</dbReference>
<feature type="domain" description="Trimeric autotransporter adhesin YadA-like head" evidence="13">
    <location>
        <begin position="3451"/>
        <end position="3475"/>
    </location>
</feature>
<feature type="region of interest" description="Disordered" evidence="11">
    <location>
        <begin position="2722"/>
        <end position="2754"/>
    </location>
</feature>
<evidence type="ECO:0000259" key="13">
    <source>
        <dbReference type="Pfam" id="PF05658"/>
    </source>
</evidence>
<dbReference type="Gene3D" id="3.30.1300.30">
    <property type="entry name" value="GSPII I/J protein-like"/>
    <property type="match status" value="1"/>
</dbReference>
<evidence type="ECO:0000259" key="12">
    <source>
        <dbReference type="Pfam" id="PF03895"/>
    </source>
</evidence>
<feature type="domain" description="Trimeric autotransporter adhesin YadA-like stalk" evidence="14">
    <location>
        <begin position="2317"/>
        <end position="2353"/>
    </location>
</feature>
<dbReference type="CDD" id="cd12820">
    <property type="entry name" value="LbR_YadA-like"/>
    <property type="match status" value="2"/>
</dbReference>
<sequence length="3590" mass="352355">MNKTYRTVWNATTGTWAAAPETARMRTKSKSSSAMKSSVSAAVAVMAGVGGGAMSVDAMAQAFTTGGGLNLCMTDTAANGMRYASTYGAQGSSVGTANCGSINTTLPSYQGHAPSFVLSNNANTNGAATGTAPTASVMGSTDGHVVVYGQNGVHISGPADFNNNVNMTNHRITGLATGSAGTDAVNVNQLNAAIANVSSGGNPYVAVRGTTAANATGSRSIAIGDGATARNTSGGGTAGQTNIAIGAAANTSGGFGQIALGESASAQNSAAGGSIAIGRTATTTARGVALGDGASVTADGGVALGAGSLASAGNTVSVGNATTQRRIVNVADGMANTDAVNVGQMNTALATKVDNTYFKVNSAAGAARADTINSIAIGPNAIVNTGGVGGANSSIAIGNGAVAGGTDTIMIGTSASHSGSAATVVGSNASAGGGGAGVALGARSSAAGNAAVALGTGTTASGRNSVALGNDSVANADNTVSVGSATAQRRIANMAAGTAATDAVNVSQLTGVTNALGGGAGVGANGTVTQPTYTVAGKNYNNVGDALDALAASGGDADSVKYDDGTHRAVTLGNVGAPVTIRNVATGELSATSTDAVNGSQLFATNTRVGDLEGSLKDGGVIDPVTGKSLAVTYDSATKDKATLAGADGTTLSNVKAGVADMDAVNVSQLKDSGLIGDDGKAIAAVTYDDASKASVTLGNAGTPVAIRNVADGELSATSKDAVNGSQLFATNTRVGDLEGSLKDGGVIDPVTGKSLAVTYDSVTKDKATLAGADGTTLSNVKAGTADMDAVNVSQLKGSGLIGDDGKTIAAVTYDRNADGTPNFNSVTMGGGNATGPVTISNVAAGVAGTDAVNVQQMRDAAANGNPYIGGRGTGVAAQATGINAVALGLGSLANEINTISVGNSTTGLQRRITNVQNGQADSDAATVGQVNDLIGVASTNTQASIDDINAKTKDAIQSVNDRLDTIGTTVSSNPYVQVDGAGDGSDNAFAGAGTYGVAVGAEASATGTTAIAVGAQAVSSGTGSVALGAGASATANGAVAFGSGRATGTSALALGNGTVATGNNAVAAGFNAQADGLNALAVGNTARANANDSMAFGTTAQVDALATNAIAIGRQANVTSAGQNAVALGAGSVADRLNSISVGSAGAERQVIYVARGTSNTDAVNVSQLRDAIAAFGGNASVDANGSIVNPTYTINGTQYRTVGQALDALAQLGGGTDPLAVTYGKDEDGNPNFEVVSLKGAGGTTLSNVKAGVADMDAVNVSQLKGSGLIGDDGKAIAAVTYDRHADGTPDYSKVTLGNGEGPTQLKNVANATDDGDALNLGQLKEAGLIGDDGAGNLTSAAVTYDRHADGTINHEQITLQGTDGTTITNVKAGELSETSTDAVNGSQLFATNTRVGDLEGSLKDGGVIDPVTGKSLAVVYDGTAKDTVTLAGADGTTLSNVKAGIADMDAVNVSQLKGSGLIGDDGKAIAAVTYDRNADGTPNYGSVTFGGGHATDPVVLSNVAQGVAGTDAVNVDQLTKAIKDVEGGTNPLAVSYDTVAQNSVTLKGADGTTLSNVKAGVADMDAVNVSQLKGSGLIGDDGKSIAAVTYDRLADGTPDYGKVTLGNGEGPTQIKNVANATDDGDALNLGQLKEAGLIGDDGAGNLTSAAVTYDRNADGTINHDQITLQGADGTTITNVKAGDLSATSTDAVNGSQLFATNTRVGDLEGSLKDGGVIDPVTGKSLAVTYDGVGQDKVTLKGADGTTLSNVRAGIADMDAVNVSQLKGSGLIGDDGKSVAAVTYDRHADGTPNYGTVTLGHGEGPTQIKNVANATDDGDALNLGQLKEAGLIGDDGAGNLTSAAVTYDRNADGTINHDQITLQGTDGTTITNVKAGELSATSTDAVNGSQLFATNTRVGDLEGSLKDGGVIDPVTGKSLAVVYDGTAKDTVTLKGVDGTTLSNVKAGIADMDAVNVSQLKGSGLIGDDGKSIAAVTYDRLADGTPNYGSVTLGHGAGPTQLKNVAAATDNTDAVNFGQMKDYVGDYLGDPSLPGNPLAVAYDDSTKGQVTLAGADGTTITNVKAGEVSTTSTDAINGAQLHATAQSVADSLGGGSTIDTDGKVTNPTYSLADPADGSTKTEYHNVGDALANLDGRTSTNTENITVINKQLADSGLVDPVTGQSIAAVTYDRNADGTPNLGSVTLGGADATVPVALKNVADGTDRHDAINLGQLQDAGLVAPVDPTDPEKGLKSLAVTYDGVDQDKVTLKGADGTTLANVKAGVADMDAVNVSQLKGSGLIGDDGKAIAAVTYDRHADGTPNYGSVTLGHGEGPTQIKNVANATDDGDALNLGQLKEAGLIGDDGAGNLTSAAVTYDRNADGTINHDKATLAGADGTTLSNVKAGVADMDAVNVSQLKGSGLIGDDGKAIAAVTYDRHADGTPDYGKVTLGNGEGPTQIKNVANATDDGDALNLGQLKEAGLVGDDGSGNLTSLAVTYDDAEKNAITLGGTGATTPAAIHNVADGVLSATSKDAVNGSQLFATNTRVGDLENSLKDGGVIDPITGRSLAVTYDGTAKDTVTLQGADGTTLANVKAGVADMDAVNVRQLKDSGLIGDDGKAIAAVTYDDATKSTVTLGGTGSTTPVTLKNVADGVDRHDAINLGQLQDAGLVAPVDPTNPGAGLTSTAVTYDRNADDSVNFGQITLKGGADGTKLSNVAAGEVSATSQDAINGSQLHATAQSVSDSLGGGSTVDADGKVTNPTYSLADPTDGSTKTEYHNVGDALANLDGRTSTNTENITVINKQLGDSGLVDPVTGQTLAAVTYDRNADGTPNRGSVTLGGTDATAPVALKNVADGVDANDAVNVGQLQAAGIVAPVDPENPGKGLKSLAVTYDGVDQDKVTLKGTDGTTLTNVKAGAVTATSTDAINGAQLHATAQSVSDSLGGGSTVDAEGKVTSPTYSLADPTDGSTKTEYHNVGDALANLDGRTSTNTENITVINKQLGDSGLIDPVTGQSIAAVTYDRNADGTPNRGSVTLGGADATAPVALKNVADGTDRHDAINLGQLQDAGLVAPVDPANPGTGLTSLAVTYDKHADGSANFDQISLKGENGTTITNVKAGAVSATSTDAVNGSQLYGASQSVAKALGGGATVDANGNVTNPTYTVNNEKFDNVGDALDNISSSLVNGSIGLVRQDETTRDITVAKDTDGTTVNFAGTVGDRVLTGVAAGAVNATSNDAINGSQLHGTAQSVADTIGGGTTVDADGKLADTSIEVNGSKYKTVAEAVQAAAAYGATDSLAVRYDLNGDGTPNFGSVTLGGTGAAPVRLTNVADGTTQYDAVNFGQLSELSDKIGGIDDRVGRLEENPGGGGGTPPGGGSGGSDYFAGTDIGSGTTPANAGDGVGNTAAGSGAVVGTGVNNGTAIGSSSNVSGSNGTAIGSSAQSSAEGATAIGSNANASGSKSAAIGDGANASGSNSVALGAGSVATSDNTVSVGSATQQRTISNLADGVNATDAATKGQLDRAMGGMQGQMNELSRNAYSGIAAATALTMIPGVDPGKTLSFGIGGATFQGYQAVAFGGEARITQNLKMKAGVGLSSGGNTVGVGASYQW</sequence>
<feature type="domain" description="Trimeric autotransporter adhesin YadA-like head" evidence="13">
    <location>
        <begin position="3424"/>
        <end position="3449"/>
    </location>
</feature>
<feature type="domain" description="Trimeric autotransporter adhesin YadA-like stalk" evidence="14">
    <location>
        <begin position="1155"/>
        <end position="1187"/>
    </location>
</feature>
<gene>
    <name evidence="16" type="ORF">BLA39750_00606</name>
</gene>
<feature type="domain" description="Trimeric autotransporter adhesin YadA-like head" evidence="13">
    <location>
        <begin position="287"/>
        <end position="308"/>
    </location>
</feature>
<feature type="domain" description="Trimeric autotransporter adhesin YadA-like stalk" evidence="14">
    <location>
        <begin position="3203"/>
        <end position="3242"/>
    </location>
</feature>
<dbReference type="InterPro" id="IPR024973">
    <property type="entry name" value="ESPR"/>
</dbReference>
<feature type="domain" description="Trimeric autotransporter adhesin YadA-like stalk" evidence="14">
    <location>
        <begin position="2694"/>
        <end position="2734"/>
    </location>
</feature>
<feature type="domain" description="Trimeric autotransporter adhesin YadA-like C-terminal membrane anchor" evidence="12">
    <location>
        <begin position="3532"/>
        <end position="3590"/>
    </location>
</feature>
<evidence type="ECO:0000313" key="16">
    <source>
        <dbReference type="EMBL" id="VWC71961.1"/>
    </source>
</evidence>
<dbReference type="Gene3D" id="2.150.10.10">
    <property type="entry name" value="Serralysin-like metalloprotease, C-terminal"/>
    <property type="match status" value="7"/>
</dbReference>
<evidence type="ECO:0000256" key="11">
    <source>
        <dbReference type="SAM" id="MobiDB-lite"/>
    </source>
</evidence>
<feature type="domain" description="Trimeric autotransporter adhesin YadA-like head" evidence="13">
    <location>
        <begin position="1047"/>
        <end position="1073"/>
    </location>
</feature>
<evidence type="ECO:0000256" key="6">
    <source>
        <dbReference type="ARBA" id="ARBA00022692"/>
    </source>
</evidence>
<keyword evidence="8" id="KW-0653">Protein transport</keyword>
<feature type="domain" description="Trimeric autotransporter adhesin YadA-like stalk" evidence="14">
    <location>
        <begin position="1616"/>
        <end position="1652"/>
    </location>
</feature>
<dbReference type="GO" id="GO:0015031">
    <property type="term" value="P:protein transport"/>
    <property type="evidence" value="ECO:0007669"/>
    <property type="project" value="UniProtKB-KW"/>
</dbReference>
<name>A0A6P2UDV8_BURL3</name>
<keyword evidence="5" id="KW-1134">Transmembrane beta strand</keyword>
<feature type="domain" description="Trimeric autotransporter adhesin YadA-like stalk" evidence="14">
    <location>
        <begin position="1557"/>
        <end position="1577"/>
    </location>
</feature>
<dbReference type="InterPro" id="IPR045584">
    <property type="entry name" value="Pilin-like"/>
</dbReference>
<feature type="domain" description="Trimeric autotransporter adhesin YadA-like stalk" evidence="14">
    <location>
        <begin position="1679"/>
        <end position="1715"/>
    </location>
</feature>
<feature type="domain" description="Trimeric autotransporter adhesin YadA-like stalk" evidence="14">
    <location>
        <begin position="2199"/>
        <end position="2218"/>
    </location>
</feature>
<dbReference type="InterPro" id="IPR005594">
    <property type="entry name" value="YadA_C"/>
</dbReference>
<feature type="domain" description="Trimeric autotransporter adhesin YadA-like head" evidence="13">
    <location>
        <begin position="994"/>
        <end position="1018"/>
    </location>
</feature>
<feature type="domain" description="Trimeric autotransporter adhesin YadA-like head" evidence="13">
    <location>
        <begin position="460"/>
        <end position="484"/>
    </location>
</feature>
<evidence type="ECO:0000256" key="9">
    <source>
        <dbReference type="ARBA" id="ARBA00023136"/>
    </source>
</evidence>
<feature type="domain" description="Trimeric autotransporter adhesin YadA-like head" evidence="13">
    <location>
        <begin position="1021"/>
        <end position="1045"/>
    </location>
</feature>
<feature type="domain" description="Trimeric autotransporter adhesin YadA-like stalk" evidence="14">
    <location>
        <begin position="1441"/>
        <end position="1461"/>
    </location>
</feature>
<feature type="domain" description="Trimeric autotransporter adhesin YadA-like stalk" evidence="14">
    <location>
        <begin position="2061"/>
        <end position="2096"/>
    </location>
</feature>
<feature type="domain" description="Trimeric autotransporter adhesin YadA-like stalk" evidence="14">
    <location>
        <begin position="2003"/>
        <end position="2025"/>
    </location>
</feature>
<feature type="domain" description="Trimeric autotransporter adhesin YadA-like stalk" evidence="14">
    <location>
        <begin position="2259"/>
        <end position="2278"/>
    </location>
</feature>
<feature type="domain" description="Trimeric autotransporter adhesin YadA-like stalk" evidence="14">
    <location>
        <begin position="3094"/>
        <end position="3137"/>
    </location>
</feature>
<dbReference type="SUPFAM" id="SSF101967">
    <property type="entry name" value="Adhesin YadA, collagen-binding domain"/>
    <property type="match status" value="8"/>
</dbReference>
<feature type="domain" description="Trimeric autotransporter adhesin YadA-like stalk" evidence="14">
    <location>
        <begin position="171"/>
        <end position="208"/>
    </location>
</feature>
<keyword evidence="7" id="KW-0732">Signal</keyword>
<evidence type="ECO:0000256" key="8">
    <source>
        <dbReference type="ARBA" id="ARBA00022927"/>
    </source>
</evidence>
<keyword evidence="6" id="KW-0812">Transmembrane</keyword>
<evidence type="ECO:0000256" key="5">
    <source>
        <dbReference type="ARBA" id="ARBA00022452"/>
    </source>
</evidence>
<feature type="domain" description="Trimeric autotransporter adhesin YadA-like stalk" evidence="14">
    <location>
        <begin position="581"/>
        <end position="617"/>
    </location>
</feature>
<feature type="domain" description="Trimeric autotransporter adhesin YadA-like stalk" evidence="14">
    <location>
        <begin position="3482"/>
        <end position="3520"/>
    </location>
</feature>
<accession>A0A6P2UDV8</accession>
<feature type="domain" description="Trimeric autotransporter adhesin YadA-like stalk" evidence="14">
    <location>
        <begin position="2439"/>
        <end position="2463"/>
    </location>
</feature>
<feature type="domain" description="Trimeric autotransporter adhesin YadA-like head" evidence="13">
    <location>
        <begin position="880"/>
        <end position="905"/>
    </location>
</feature>
<dbReference type="GO" id="GO:0009986">
    <property type="term" value="C:cell surface"/>
    <property type="evidence" value="ECO:0007669"/>
    <property type="project" value="UniProtKB-SubCell"/>
</dbReference>
<evidence type="ECO:0000256" key="3">
    <source>
        <dbReference type="ARBA" id="ARBA00005848"/>
    </source>
</evidence>
<dbReference type="Gene3D" id="6.10.250.2040">
    <property type="match status" value="20"/>
</dbReference>
<evidence type="ECO:0000259" key="14">
    <source>
        <dbReference type="Pfam" id="PF05662"/>
    </source>
</evidence>
<dbReference type="EMBL" id="CABVQN010000002">
    <property type="protein sequence ID" value="VWC71961.1"/>
    <property type="molecule type" value="Genomic_DNA"/>
</dbReference>
<keyword evidence="9" id="KW-0472">Membrane</keyword>
<dbReference type="Pfam" id="PF05662">
    <property type="entry name" value="YadA_stalk"/>
    <property type="match status" value="40"/>
</dbReference>
<evidence type="ECO:0000259" key="15">
    <source>
        <dbReference type="Pfam" id="PF13018"/>
    </source>
</evidence>
<feature type="domain" description="Trimeric autotransporter adhesin YadA-like stalk" evidence="14">
    <location>
        <begin position="1809"/>
        <end position="1845"/>
    </location>
</feature>
<comment type="similarity">
    <text evidence="3">Belongs to the autotransporter-2 (AT-2) (TC 1.B.40) family.</text>
</comment>
<feature type="domain" description="Trimeric autotransporter adhesin YadA-like stalk" evidence="14">
    <location>
        <begin position="912"/>
        <end position="952"/>
    </location>
</feature>
<dbReference type="Gene3D" id="1.20.5.170">
    <property type="match status" value="12"/>
</dbReference>
<organism evidence="16 17">
    <name type="scientific">Burkholderia lata (strain ATCC 17760 / DSM 23089 / LMG 22485 / NCIMB 9086 / R18194 / 383)</name>
    <dbReference type="NCBI Taxonomy" id="482957"/>
    <lineage>
        <taxon>Bacteria</taxon>
        <taxon>Pseudomonadati</taxon>
        <taxon>Pseudomonadota</taxon>
        <taxon>Betaproteobacteria</taxon>
        <taxon>Burkholderiales</taxon>
        <taxon>Burkholderiaceae</taxon>
        <taxon>Burkholderia</taxon>
        <taxon>Burkholderia cepacia complex</taxon>
    </lineage>
</organism>
<protein>
    <submittedName>
        <fullName evidence="16">Putative hemagglutinin-related autotransporter protein</fullName>
    </submittedName>
</protein>
<dbReference type="Pfam" id="PF13018">
    <property type="entry name" value="ESPR"/>
    <property type="match status" value="1"/>
</dbReference>
<feature type="compositionally biased region" description="Gly residues" evidence="11">
    <location>
        <begin position="3346"/>
        <end position="3360"/>
    </location>
</feature>
<feature type="domain" description="Trimeric autotransporter adhesin YadA-like stalk" evidence="14">
    <location>
        <begin position="326"/>
        <end position="348"/>
    </location>
</feature>
<feature type="domain" description="Trimeric autotransporter adhesin YadA-like stalk" evidence="14">
    <location>
        <begin position="1872"/>
        <end position="1908"/>
    </location>
</feature>
<dbReference type="Pfam" id="PF03895">
    <property type="entry name" value="YadA_anchor"/>
    <property type="match status" value="1"/>
</dbReference>
<evidence type="ECO:0000256" key="7">
    <source>
        <dbReference type="ARBA" id="ARBA00022729"/>
    </source>
</evidence>
<dbReference type="Proteomes" id="UP000494110">
    <property type="component" value="Unassembled WGS sequence"/>
</dbReference>
<feature type="domain" description="Trimeric autotransporter adhesin YadA-like stalk" evidence="14">
    <location>
        <begin position="3306"/>
        <end position="3334"/>
    </location>
</feature>
<feature type="domain" description="Trimeric autotransporter adhesin YadA-like stalk" evidence="14">
    <location>
        <begin position="1248"/>
        <end position="1268"/>
    </location>
</feature>
<dbReference type="InterPro" id="IPR008640">
    <property type="entry name" value="Adhesin_Head_dom"/>
</dbReference>
<feature type="domain" description="ESPR" evidence="15">
    <location>
        <begin position="1"/>
        <end position="45"/>
    </location>
</feature>
<comment type="subcellular location">
    <subcellularLocation>
        <location evidence="2">Cell outer membrane</location>
    </subcellularLocation>
    <subcellularLocation>
        <location evidence="1">Cell surface</location>
    </subcellularLocation>
</comment>
<feature type="domain" description="Trimeric autotransporter adhesin YadA-like stalk" evidence="14">
    <location>
        <begin position="652"/>
        <end position="672"/>
    </location>
</feature>
<evidence type="ECO:0000313" key="17">
    <source>
        <dbReference type="Proteomes" id="UP000494110"/>
    </source>
</evidence>
<dbReference type="SUPFAM" id="SSF54523">
    <property type="entry name" value="Pili subunits"/>
    <property type="match status" value="1"/>
</dbReference>
<feature type="domain" description="Trimeric autotransporter adhesin YadA-like stalk" evidence="14">
    <location>
        <begin position="2892"/>
        <end position="2930"/>
    </location>
</feature>
<feature type="region of interest" description="Disordered" evidence="11">
    <location>
        <begin position="3337"/>
        <end position="3377"/>
    </location>
</feature>
<feature type="domain" description="Trimeric autotransporter adhesin YadA-like stalk" evidence="14">
    <location>
        <begin position="1504"/>
        <end position="1534"/>
    </location>
</feature>
<keyword evidence="10" id="KW-0998">Cell outer membrane</keyword>
<evidence type="ECO:0000256" key="1">
    <source>
        <dbReference type="ARBA" id="ARBA00004241"/>
    </source>
</evidence>
<feature type="domain" description="Trimeric autotransporter adhesin YadA-like stalk" evidence="14">
    <location>
        <begin position="2500"/>
        <end position="2538"/>
    </location>
</feature>
<reference evidence="16 17" key="1">
    <citation type="submission" date="2019-09" db="EMBL/GenBank/DDBJ databases">
        <authorList>
            <person name="Depoorter E."/>
        </authorList>
    </citation>
    <scope>NUCLEOTIDE SEQUENCE [LARGE SCALE GENOMIC DNA]</scope>
    <source>
        <strain evidence="16">R-39750</strain>
    </source>
</reference>
<feature type="domain" description="Trimeric autotransporter adhesin YadA-like head" evidence="13">
    <location>
        <begin position="1123"/>
        <end position="1145"/>
    </location>
</feature>
<feature type="domain" description="Trimeric autotransporter adhesin YadA-like stalk" evidence="14">
    <location>
        <begin position="778"/>
        <end position="798"/>
    </location>
</feature>
<dbReference type="InterPro" id="IPR008635">
    <property type="entry name" value="Coiled_stalk_dom"/>
</dbReference>
<feature type="domain" description="Trimeric autotransporter adhesin YadA-like stalk" evidence="14">
    <location>
        <begin position="2833"/>
        <end position="2852"/>
    </location>
</feature>
<feature type="domain" description="Trimeric autotransporter adhesin YadA-like stalk" evidence="14">
    <location>
        <begin position="2629"/>
        <end position="2649"/>
    </location>
</feature>
<feature type="domain" description="Trimeric autotransporter adhesin YadA-like stalk" evidence="14">
    <location>
        <begin position="840"/>
        <end position="877"/>
    </location>
</feature>
<feature type="domain" description="Trimeric autotransporter adhesin YadA-like head" evidence="13">
    <location>
        <begin position="1075"/>
        <end position="1099"/>
    </location>
</feature>
<feature type="domain" description="Trimeric autotransporter adhesin YadA-like stalk" evidence="14">
    <location>
        <begin position="3030"/>
        <end position="3049"/>
    </location>
</feature>
<feature type="domain" description="Trimeric autotransporter adhesin YadA-like stalk" evidence="14">
    <location>
        <begin position="707"/>
        <end position="743"/>
    </location>
</feature>
<evidence type="ECO:0000256" key="2">
    <source>
        <dbReference type="ARBA" id="ARBA00004442"/>
    </source>
</evidence>
<evidence type="ECO:0000256" key="4">
    <source>
        <dbReference type="ARBA" id="ARBA00022448"/>
    </source>
</evidence>
<feature type="domain" description="Trimeric autotransporter adhesin YadA-like stalk" evidence="14">
    <location>
        <begin position="1308"/>
        <end position="1343"/>
    </location>
</feature>
<feature type="domain" description="Trimeric autotransporter adhesin YadA-like stalk" evidence="14">
    <location>
        <begin position="490"/>
        <end position="529"/>
    </location>
</feature>
<feature type="domain" description="Trimeric autotransporter adhesin YadA-like stalk" evidence="14">
    <location>
        <begin position="2572"/>
        <end position="2591"/>
    </location>
</feature>
<feature type="domain" description="Trimeric autotransporter adhesin YadA-like stalk" evidence="14">
    <location>
        <begin position="1370"/>
        <end position="1406"/>
    </location>
</feature>
<dbReference type="Gene3D" id="2.60.40.4050">
    <property type="match status" value="1"/>
</dbReference>
<dbReference type="GO" id="GO:0009279">
    <property type="term" value="C:cell outer membrane"/>
    <property type="evidence" value="ECO:0007669"/>
    <property type="project" value="UniProtKB-SubCell"/>
</dbReference>
<feature type="domain" description="Trimeric autotransporter adhesin YadA-like stalk" evidence="14">
    <location>
        <begin position="1750"/>
        <end position="1770"/>
    </location>
</feature>
<keyword evidence="4" id="KW-0813">Transport</keyword>
<dbReference type="Pfam" id="PF05658">
    <property type="entry name" value="YadA_head"/>
    <property type="match status" value="10"/>
</dbReference>
<evidence type="ECO:0000256" key="10">
    <source>
        <dbReference type="ARBA" id="ARBA00023237"/>
    </source>
</evidence>
<feature type="domain" description="Trimeric autotransporter adhesin YadA-like stalk" evidence="14">
    <location>
        <begin position="2380"/>
        <end position="2400"/>
    </location>
</feature>
<proteinExistence type="inferred from homology"/>
<feature type="domain" description="Trimeric autotransporter adhesin YadA-like stalk" evidence="14">
    <location>
        <begin position="1943"/>
        <end position="1963"/>
    </location>
</feature>